<dbReference type="STRING" id="747676.F4S573"/>
<dbReference type="GeneID" id="18936689"/>
<keyword evidence="6 8" id="KW-0539">Nucleus</keyword>
<dbReference type="InterPro" id="IPR038566">
    <property type="entry name" value="Mediator_Med6_sf"/>
</dbReference>
<dbReference type="Proteomes" id="UP000001072">
    <property type="component" value="Unassembled WGS sequence"/>
</dbReference>
<evidence type="ECO:0000256" key="1">
    <source>
        <dbReference type="ARBA" id="ARBA00004123"/>
    </source>
</evidence>
<keyword evidence="4 8" id="KW-0805">Transcription regulation</keyword>
<comment type="subcellular location">
    <subcellularLocation>
        <location evidence="1 8">Nucleus</location>
    </subcellularLocation>
</comment>
<dbReference type="PANTHER" id="PTHR13104">
    <property type="entry name" value="MED-6-RELATED"/>
    <property type="match status" value="1"/>
</dbReference>
<dbReference type="RefSeq" id="XP_007416614.1">
    <property type="nucleotide sequence ID" value="XM_007416552.1"/>
</dbReference>
<dbReference type="KEGG" id="mlr:MELLADRAFT_93773"/>
<dbReference type="OrthoDB" id="344220at2759"/>
<feature type="compositionally biased region" description="Polar residues" evidence="9">
    <location>
        <begin position="182"/>
        <end position="196"/>
    </location>
</feature>
<sequence>MTSTIAGLKIPSADLCHVQWRSLAWVLENGPLNETNAMEYFSHSPFYDRRSTNQVLRMQSMFSGQPPLDSKAEKEALKKLVGIEYTLVVSKPEDDREGGLFVIEKRDRKNPEESYPITSYYILKTCIYQSPSFHAALSCRLLTSLSSLSDLLDLARSRKPIYDPQQGYAWKIKTRHQGFEGGSNTNEHQDQDPNQPELSAYEAQPISPVQRRRPSNHLPMDIDKLETSNTKITPTGVRNPLDDKVEVRNIPLERAFQNALAMFSKPDDNPTQPSITITEVNHSSNPQDDLNNLSQAELNLINSNSSFNLSHSSNDTQSQESLMDETIGGKKTNSSGKRKVKRTT</sequence>
<feature type="region of interest" description="Disordered" evidence="9">
    <location>
        <begin position="305"/>
        <end position="344"/>
    </location>
</feature>
<evidence type="ECO:0000256" key="4">
    <source>
        <dbReference type="ARBA" id="ARBA00023015"/>
    </source>
</evidence>
<feature type="region of interest" description="Disordered" evidence="9">
    <location>
        <begin position="177"/>
        <end position="196"/>
    </location>
</feature>
<dbReference type="InterPro" id="IPR007018">
    <property type="entry name" value="Mediator_Med6"/>
</dbReference>
<evidence type="ECO:0000313" key="11">
    <source>
        <dbReference type="Proteomes" id="UP000001072"/>
    </source>
</evidence>
<dbReference type="AlphaFoldDB" id="F4S573"/>
<feature type="region of interest" description="Disordered" evidence="9">
    <location>
        <begin position="205"/>
        <end position="240"/>
    </location>
</feature>
<evidence type="ECO:0000256" key="9">
    <source>
        <dbReference type="SAM" id="MobiDB-lite"/>
    </source>
</evidence>
<keyword evidence="5 8" id="KW-0804">Transcription</keyword>
<reference evidence="11" key="1">
    <citation type="journal article" date="2011" name="Proc. Natl. Acad. Sci. U.S.A.">
        <title>Obligate biotrophy features unraveled by the genomic analysis of rust fungi.</title>
        <authorList>
            <person name="Duplessis S."/>
            <person name="Cuomo C.A."/>
            <person name="Lin Y.-C."/>
            <person name="Aerts A."/>
            <person name="Tisserant E."/>
            <person name="Veneault-Fourrey C."/>
            <person name="Joly D.L."/>
            <person name="Hacquard S."/>
            <person name="Amselem J."/>
            <person name="Cantarel B.L."/>
            <person name="Chiu R."/>
            <person name="Coutinho P.M."/>
            <person name="Feau N."/>
            <person name="Field M."/>
            <person name="Frey P."/>
            <person name="Gelhaye E."/>
            <person name="Goldberg J."/>
            <person name="Grabherr M.G."/>
            <person name="Kodira C.D."/>
            <person name="Kohler A."/>
            <person name="Kuees U."/>
            <person name="Lindquist E.A."/>
            <person name="Lucas S.M."/>
            <person name="Mago R."/>
            <person name="Mauceli E."/>
            <person name="Morin E."/>
            <person name="Murat C."/>
            <person name="Pangilinan J.L."/>
            <person name="Park R."/>
            <person name="Pearson M."/>
            <person name="Quesneville H."/>
            <person name="Rouhier N."/>
            <person name="Sakthikumar S."/>
            <person name="Salamov A.A."/>
            <person name="Schmutz J."/>
            <person name="Selles B."/>
            <person name="Shapiro H."/>
            <person name="Tanguay P."/>
            <person name="Tuskan G.A."/>
            <person name="Henrissat B."/>
            <person name="Van de Peer Y."/>
            <person name="Rouze P."/>
            <person name="Ellis J.G."/>
            <person name="Dodds P.N."/>
            <person name="Schein J.E."/>
            <person name="Zhong S."/>
            <person name="Hamelin R.C."/>
            <person name="Grigoriev I.V."/>
            <person name="Szabo L.J."/>
            <person name="Martin F."/>
        </authorList>
    </citation>
    <scope>NUCLEOTIDE SEQUENCE [LARGE SCALE GENOMIC DNA]</scope>
    <source>
        <strain evidence="11">98AG31 / pathotype 3-4-7</strain>
    </source>
</reference>
<organism evidence="11">
    <name type="scientific">Melampsora larici-populina (strain 98AG31 / pathotype 3-4-7)</name>
    <name type="common">Poplar leaf rust fungus</name>
    <dbReference type="NCBI Taxonomy" id="747676"/>
    <lineage>
        <taxon>Eukaryota</taxon>
        <taxon>Fungi</taxon>
        <taxon>Dikarya</taxon>
        <taxon>Basidiomycota</taxon>
        <taxon>Pucciniomycotina</taxon>
        <taxon>Pucciniomycetes</taxon>
        <taxon>Pucciniales</taxon>
        <taxon>Melampsoraceae</taxon>
        <taxon>Melampsora</taxon>
    </lineage>
</organism>
<comment type="similarity">
    <text evidence="2 8">Belongs to the Mediator complex subunit 6 family.</text>
</comment>
<evidence type="ECO:0000313" key="10">
    <source>
        <dbReference type="EMBL" id="EGG00211.1"/>
    </source>
</evidence>
<dbReference type="EMBL" id="GL883150">
    <property type="protein sequence ID" value="EGG00211.1"/>
    <property type="molecule type" value="Genomic_DNA"/>
</dbReference>
<gene>
    <name evidence="8" type="primary">MED6</name>
    <name evidence="10" type="ORF">MELLADRAFT_93773</name>
</gene>
<protein>
    <recommendedName>
        <fullName evidence="3 8">Mediator of RNA polymerase II transcription subunit 6</fullName>
    </recommendedName>
    <alternativeName>
        <fullName evidence="7 8">Mediator complex subunit 6</fullName>
    </alternativeName>
</protein>
<feature type="compositionally biased region" description="Low complexity" evidence="9">
    <location>
        <begin position="305"/>
        <end position="314"/>
    </location>
</feature>
<evidence type="ECO:0000256" key="7">
    <source>
        <dbReference type="ARBA" id="ARBA00031259"/>
    </source>
</evidence>
<evidence type="ECO:0000256" key="2">
    <source>
        <dbReference type="ARBA" id="ARBA00007526"/>
    </source>
</evidence>
<keyword evidence="8" id="KW-0010">Activator</keyword>
<dbReference type="FunCoup" id="F4S573">
    <property type="interactions" value="591"/>
</dbReference>
<dbReference type="GO" id="GO:0016592">
    <property type="term" value="C:mediator complex"/>
    <property type="evidence" value="ECO:0007669"/>
    <property type="project" value="InterPro"/>
</dbReference>
<evidence type="ECO:0000256" key="3">
    <source>
        <dbReference type="ARBA" id="ARBA00020634"/>
    </source>
</evidence>
<evidence type="ECO:0000256" key="6">
    <source>
        <dbReference type="ARBA" id="ARBA00023242"/>
    </source>
</evidence>
<evidence type="ECO:0000256" key="5">
    <source>
        <dbReference type="ARBA" id="ARBA00023163"/>
    </source>
</evidence>
<comment type="subunit">
    <text evidence="8">Component of the Mediator complex.</text>
</comment>
<dbReference type="eggNOG" id="KOG3169">
    <property type="taxonomic scope" value="Eukaryota"/>
</dbReference>
<dbReference type="Gene3D" id="3.10.450.580">
    <property type="entry name" value="Mediator complex, subunit Med6"/>
    <property type="match status" value="1"/>
</dbReference>
<dbReference type="GO" id="GO:0003712">
    <property type="term" value="F:transcription coregulator activity"/>
    <property type="evidence" value="ECO:0007669"/>
    <property type="project" value="InterPro"/>
</dbReference>
<proteinExistence type="inferred from homology"/>
<dbReference type="VEuPathDB" id="FungiDB:MELLADRAFT_93773"/>
<dbReference type="Pfam" id="PF04934">
    <property type="entry name" value="Med6"/>
    <property type="match status" value="1"/>
</dbReference>
<dbReference type="InParanoid" id="F4S573"/>
<comment type="function">
    <text evidence="8">Component of the Mediator complex, a coactivator involved in the regulated transcription of nearly all RNA polymerase II-dependent genes. Mediator functions as a bridge to convey information from gene-specific regulatory proteins to the basal RNA polymerase II transcription machinery. Mediator is recruited to promoters by direct interactions with regulatory proteins and serves as a scaffold for the assembly of a functional preinitiation complex with RNA polymerase II and the general transcription factors.</text>
</comment>
<accession>F4S573</accession>
<dbReference type="GO" id="GO:0006357">
    <property type="term" value="P:regulation of transcription by RNA polymerase II"/>
    <property type="evidence" value="ECO:0007669"/>
    <property type="project" value="InterPro"/>
</dbReference>
<evidence type="ECO:0000256" key="8">
    <source>
        <dbReference type="RuleBase" id="RU364143"/>
    </source>
</evidence>
<name>F4S573_MELLP</name>
<dbReference type="HOGENOM" id="CLU_069423_0_0_1"/>
<keyword evidence="11" id="KW-1185">Reference proteome</keyword>